<name>A0A194PGU1_PAPXU</name>
<evidence type="ECO:0000256" key="5">
    <source>
        <dbReference type="ARBA" id="ARBA00022660"/>
    </source>
</evidence>
<keyword evidence="8" id="KW-0496">Mitochondrion</keyword>
<sequence length="179" mass="20312">MVLTKNVKLPDCSELMVPEVNLTTTTLMSAGPHLGKDCEAVNNEFMLCRYELNDPRACLDLGRKVTACTLNFFKKVKKNCLEEFNQYSNCVDKSSGNYALRYCRTTQAVFDECMLQKLKIERPDFGYFTRARVHCSPSPAPSAPPCPCHKKYPDATPSLPDSKPRPPARFTSRYYHVTE</sequence>
<keyword evidence="4" id="KW-0813">Transport</keyword>
<protein>
    <submittedName>
        <fullName evidence="10">NADH dehydrogenase [ubiquinone] 1 alpha subcomplex subunit 8</fullName>
    </submittedName>
</protein>
<dbReference type="Proteomes" id="UP000053268">
    <property type="component" value="Unassembled WGS sequence"/>
</dbReference>
<dbReference type="PANTHER" id="PTHR13344:SF0">
    <property type="entry name" value="NADH DEHYDROGENASE [UBIQUINONE] 1 ALPHA SUBCOMPLEX SUBUNIT 8"/>
    <property type="match status" value="1"/>
</dbReference>
<keyword evidence="5" id="KW-0679">Respiratory chain</keyword>
<proteinExistence type="inferred from homology"/>
<comment type="subcellular location">
    <subcellularLocation>
        <location evidence="2">Mitochondrion</location>
    </subcellularLocation>
</comment>
<evidence type="ECO:0000256" key="1">
    <source>
        <dbReference type="ARBA" id="ARBA00003195"/>
    </source>
</evidence>
<reference evidence="10 11" key="1">
    <citation type="journal article" date="2015" name="Nat. Commun.">
        <title>Outbred genome sequencing and CRISPR/Cas9 gene editing in butterflies.</title>
        <authorList>
            <person name="Li X."/>
            <person name="Fan D."/>
            <person name="Zhang W."/>
            <person name="Liu G."/>
            <person name="Zhang L."/>
            <person name="Zhao L."/>
            <person name="Fang X."/>
            <person name="Chen L."/>
            <person name="Dong Y."/>
            <person name="Chen Y."/>
            <person name="Ding Y."/>
            <person name="Zhao R."/>
            <person name="Feng M."/>
            <person name="Zhu Y."/>
            <person name="Feng Y."/>
            <person name="Jiang X."/>
            <person name="Zhu D."/>
            <person name="Xiang H."/>
            <person name="Feng X."/>
            <person name="Li S."/>
            <person name="Wang J."/>
            <person name="Zhang G."/>
            <person name="Kronforst M.R."/>
            <person name="Wang W."/>
        </authorList>
    </citation>
    <scope>NUCLEOTIDE SEQUENCE [LARGE SCALE GENOMIC DNA]</scope>
    <source>
        <strain evidence="10">Ya'a_city_454_Px</strain>
        <tissue evidence="10">Whole body</tissue>
    </source>
</reference>
<evidence type="ECO:0000256" key="4">
    <source>
        <dbReference type="ARBA" id="ARBA00022448"/>
    </source>
</evidence>
<keyword evidence="6" id="KW-0677">Repeat</keyword>
<evidence type="ECO:0000256" key="3">
    <source>
        <dbReference type="ARBA" id="ARBA00010705"/>
    </source>
</evidence>
<accession>A0A194PGU1</accession>
<keyword evidence="7" id="KW-0249">Electron transport</keyword>
<dbReference type="PANTHER" id="PTHR13344">
    <property type="entry name" value="NADH-UBIQUINONE OXIDOREDUCTASE"/>
    <property type="match status" value="1"/>
</dbReference>
<evidence type="ECO:0000256" key="6">
    <source>
        <dbReference type="ARBA" id="ARBA00022737"/>
    </source>
</evidence>
<gene>
    <name evidence="10" type="ORF">RR46_13479</name>
</gene>
<evidence type="ECO:0000313" key="11">
    <source>
        <dbReference type="Proteomes" id="UP000053268"/>
    </source>
</evidence>
<comment type="similarity">
    <text evidence="3">Belongs to the complex I NDUFA8 subunit family.</text>
</comment>
<dbReference type="AlphaFoldDB" id="A0A194PGU1"/>
<evidence type="ECO:0000256" key="7">
    <source>
        <dbReference type="ARBA" id="ARBA00022982"/>
    </source>
</evidence>
<keyword evidence="11" id="KW-1185">Reference proteome</keyword>
<dbReference type="InterPro" id="IPR016680">
    <property type="entry name" value="NDUFA8"/>
</dbReference>
<keyword evidence="9" id="KW-1015">Disulfide bond</keyword>
<evidence type="ECO:0000313" key="10">
    <source>
        <dbReference type="EMBL" id="KPI92258.1"/>
    </source>
</evidence>
<evidence type="ECO:0000256" key="9">
    <source>
        <dbReference type="ARBA" id="ARBA00023157"/>
    </source>
</evidence>
<dbReference type="STRING" id="66420.A0A194PGU1"/>
<dbReference type="GO" id="GO:0005739">
    <property type="term" value="C:mitochondrion"/>
    <property type="evidence" value="ECO:0007669"/>
    <property type="project" value="UniProtKB-SubCell"/>
</dbReference>
<comment type="function">
    <text evidence="1">Accessory subunit of the mitochondrial membrane respiratory chain NADH dehydrogenase (Complex I), that is believed not to be involved in catalysis. Complex I functions in the transfer of electrons from NADH to the respiratory chain. The immediate electron acceptor for the enzyme is believed to be ubiquinone.</text>
</comment>
<keyword evidence="10" id="KW-0830">Ubiquinone</keyword>
<organism evidence="10 11">
    <name type="scientific">Papilio xuthus</name>
    <name type="common">Asian swallowtail butterfly</name>
    <dbReference type="NCBI Taxonomy" id="66420"/>
    <lineage>
        <taxon>Eukaryota</taxon>
        <taxon>Metazoa</taxon>
        <taxon>Ecdysozoa</taxon>
        <taxon>Arthropoda</taxon>
        <taxon>Hexapoda</taxon>
        <taxon>Insecta</taxon>
        <taxon>Pterygota</taxon>
        <taxon>Neoptera</taxon>
        <taxon>Endopterygota</taxon>
        <taxon>Lepidoptera</taxon>
        <taxon>Glossata</taxon>
        <taxon>Ditrysia</taxon>
        <taxon>Papilionoidea</taxon>
        <taxon>Papilionidae</taxon>
        <taxon>Papilioninae</taxon>
        <taxon>Papilio</taxon>
    </lineage>
</organism>
<dbReference type="EMBL" id="KQ459604">
    <property type="protein sequence ID" value="KPI92258.1"/>
    <property type="molecule type" value="Genomic_DNA"/>
</dbReference>
<evidence type="ECO:0000256" key="2">
    <source>
        <dbReference type="ARBA" id="ARBA00004173"/>
    </source>
</evidence>
<dbReference type="GO" id="GO:0006120">
    <property type="term" value="P:mitochondrial electron transport, NADH to ubiquinone"/>
    <property type="evidence" value="ECO:0007669"/>
    <property type="project" value="InterPro"/>
</dbReference>
<evidence type="ECO:0000256" key="8">
    <source>
        <dbReference type="ARBA" id="ARBA00023128"/>
    </source>
</evidence>